<dbReference type="AlphaFoldDB" id="A0A642V0K6"/>
<name>A0A642V0K6_9ASCO</name>
<dbReference type="SUPFAM" id="SSF55031">
    <property type="entry name" value="Bacterial exopeptidase dimerisation domain"/>
    <property type="match status" value="1"/>
</dbReference>
<evidence type="ECO:0000313" key="5">
    <source>
        <dbReference type="Proteomes" id="UP000761534"/>
    </source>
</evidence>
<dbReference type="Proteomes" id="UP000761534">
    <property type="component" value="Unassembled WGS sequence"/>
</dbReference>
<dbReference type="GO" id="GO:0016805">
    <property type="term" value="F:dipeptidase activity"/>
    <property type="evidence" value="ECO:0007669"/>
    <property type="project" value="InterPro"/>
</dbReference>
<evidence type="ECO:0000259" key="3">
    <source>
        <dbReference type="Pfam" id="PF07687"/>
    </source>
</evidence>
<dbReference type="PIRSF" id="PIRSF037226">
    <property type="entry name" value="Amidohydrolase_ACY1L2_prd"/>
    <property type="match status" value="1"/>
</dbReference>
<dbReference type="Pfam" id="PF01546">
    <property type="entry name" value="Peptidase_M20"/>
    <property type="match status" value="1"/>
</dbReference>
<dbReference type="SUPFAM" id="SSF53187">
    <property type="entry name" value="Zn-dependent exopeptidases"/>
    <property type="match status" value="1"/>
</dbReference>
<reference evidence="4" key="1">
    <citation type="journal article" date="2019" name="G3 (Bethesda)">
        <title>Genome Assemblies of Two Rare Opportunistic Yeast Pathogens: Diutina rugosa (syn. Candida rugosa) and Trichomonascus ciferrii (syn. Candida ciferrii).</title>
        <authorList>
            <person name="Mixao V."/>
            <person name="Saus E."/>
            <person name="Hansen A.P."/>
            <person name="Lass-Florl C."/>
            <person name="Gabaldon T."/>
        </authorList>
    </citation>
    <scope>NUCLEOTIDE SEQUENCE</scope>
    <source>
        <strain evidence="4">CBS 4856</strain>
    </source>
</reference>
<dbReference type="InterPro" id="IPR002933">
    <property type="entry name" value="Peptidase_M20"/>
</dbReference>
<evidence type="ECO:0000256" key="1">
    <source>
        <dbReference type="ARBA" id="ARBA00006247"/>
    </source>
</evidence>
<protein>
    <recommendedName>
        <fullName evidence="2">Peptidase M20 domain-containing protein 2</fullName>
    </recommendedName>
</protein>
<keyword evidence="5" id="KW-1185">Reference proteome</keyword>
<dbReference type="EMBL" id="SWFS01000343">
    <property type="protein sequence ID" value="KAA8909348.1"/>
    <property type="molecule type" value="Genomic_DNA"/>
</dbReference>
<sequence length="403" mass="43748">MVVTGSEIVEFVDARLAELGSKLREVNRTIHSNPELLFEEHIAHDTICDFLESLGYKVTRHAYGLETSFEVIYGQGGRMININCEYDALPDGGHMCGHNLIATSSIAAFLGLAAALEKTKVAGRVQLLGTPAEEGGGGKALLINAGAYKDVSASLMAHPGGNEKEYQAYANTRPVAAAHVTYEYKGKPAHAGAYPWDGINALDAFVSLYNNVSLLRQQVKPDERLHCCLVEGPKVANLIPEHTKVDFTVRSNTLRSLEKLVERVDNCANAAALATGCTMERSSMIPYADHICPQAMNDQFIKHLTSHGIKTGNNKTIQASTDQGNVSHVVPSLHAMFSLEEAGDSNPHQKPFEKAAGKDKAHNVSITIGKGLAQTAFDLIVDDSLHGQVHKDWKQDIDDRKDL</sequence>
<dbReference type="VEuPathDB" id="FungiDB:TRICI_004541"/>
<dbReference type="Gene3D" id="3.30.70.360">
    <property type="match status" value="1"/>
</dbReference>
<proteinExistence type="inferred from homology"/>
<comment type="similarity">
    <text evidence="1 2">Belongs to the peptidase M20A family.</text>
</comment>
<dbReference type="CDD" id="cd05672">
    <property type="entry name" value="M20_ACY1L2-like"/>
    <property type="match status" value="1"/>
</dbReference>
<dbReference type="PANTHER" id="PTHR30575:SF8">
    <property type="entry name" value="PEPTIDASE M20 DOMAIN-CONTAINING PROTEIN 2"/>
    <property type="match status" value="1"/>
</dbReference>
<dbReference type="NCBIfam" id="TIGR01891">
    <property type="entry name" value="amidohydrolases"/>
    <property type="match status" value="1"/>
</dbReference>
<accession>A0A642V0K6</accession>
<dbReference type="PANTHER" id="PTHR30575">
    <property type="entry name" value="PEPTIDASE M20"/>
    <property type="match status" value="1"/>
</dbReference>
<gene>
    <name evidence="4" type="ORF">TRICI_004541</name>
</gene>
<evidence type="ECO:0000313" key="4">
    <source>
        <dbReference type="EMBL" id="KAA8909348.1"/>
    </source>
</evidence>
<dbReference type="InterPro" id="IPR011650">
    <property type="entry name" value="Peptidase_M20_dimer"/>
</dbReference>
<organism evidence="4 5">
    <name type="scientific">Trichomonascus ciferrii</name>
    <dbReference type="NCBI Taxonomy" id="44093"/>
    <lineage>
        <taxon>Eukaryota</taxon>
        <taxon>Fungi</taxon>
        <taxon>Dikarya</taxon>
        <taxon>Ascomycota</taxon>
        <taxon>Saccharomycotina</taxon>
        <taxon>Dipodascomycetes</taxon>
        <taxon>Dipodascales</taxon>
        <taxon>Trichomonascaceae</taxon>
        <taxon>Trichomonascus</taxon>
        <taxon>Trichomonascus ciferrii complex</taxon>
    </lineage>
</organism>
<dbReference type="InterPro" id="IPR017144">
    <property type="entry name" value="Xaa-Arg_dipeptidase"/>
</dbReference>
<dbReference type="InterPro" id="IPR017439">
    <property type="entry name" value="Amidohydrolase"/>
</dbReference>
<dbReference type="InterPro" id="IPR036264">
    <property type="entry name" value="Bact_exopeptidase_dim_dom"/>
</dbReference>
<dbReference type="Pfam" id="PF07687">
    <property type="entry name" value="M20_dimer"/>
    <property type="match status" value="1"/>
</dbReference>
<dbReference type="FunFam" id="3.30.70.360:FF:000004">
    <property type="entry name" value="Peptidase M20 domain-containing protein 2"/>
    <property type="match status" value="1"/>
</dbReference>
<dbReference type="InterPro" id="IPR052030">
    <property type="entry name" value="Peptidase_M20/M20A_hydrolases"/>
</dbReference>
<dbReference type="OrthoDB" id="6119954at2759"/>
<dbReference type="Gene3D" id="3.40.630.10">
    <property type="entry name" value="Zn peptidases"/>
    <property type="match status" value="1"/>
</dbReference>
<evidence type="ECO:0000256" key="2">
    <source>
        <dbReference type="PIRNR" id="PIRNR037226"/>
    </source>
</evidence>
<feature type="domain" description="Peptidase M20 dimerisation" evidence="3">
    <location>
        <begin position="177"/>
        <end position="272"/>
    </location>
</feature>
<comment type="caution">
    <text evidence="4">The sequence shown here is derived from an EMBL/GenBank/DDBJ whole genome shotgun (WGS) entry which is preliminary data.</text>
</comment>